<name>A0A3D9C1Z0_9FLAO</name>
<dbReference type="EMBL" id="QNVT01000037">
    <property type="protein sequence ID" value="REC59481.1"/>
    <property type="molecule type" value="Genomic_DNA"/>
</dbReference>
<reference evidence="2" key="1">
    <citation type="submission" date="2018-06" db="EMBL/GenBank/DDBJ databases">
        <authorList>
            <person name="Lum Nde A."/>
            <person name="Hugo C."/>
        </authorList>
    </citation>
    <scope>NUCLEOTIDE SEQUENCE [LARGE SCALE GENOMIC DNA]</scope>
    <source>
        <strain evidence="2">1_F178</strain>
    </source>
</reference>
<dbReference type="Proteomes" id="UP000256686">
    <property type="component" value="Unassembled WGS sequence"/>
</dbReference>
<accession>A0A3D9C1Z0</accession>
<evidence type="ECO:0000313" key="2">
    <source>
        <dbReference type="Proteomes" id="UP000256686"/>
    </source>
</evidence>
<gene>
    <name evidence="1" type="ORF">DRF65_25710</name>
</gene>
<proteinExistence type="predicted"/>
<comment type="caution">
    <text evidence="1">The sequence shown here is derived from an EMBL/GenBank/DDBJ whole genome shotgun (WGS) entry which is preliminary data.</text>
</comment>
<dbReference type="AlphaFoldDB" id="A0A3D9C1Z0"/>
<organism evidence="1 2">
    <name type="scientific">Chryseobacterium pennae</name>
    <dbReference type="NCBI Taxonomy" id="2258962"/>
    <lineage>
        <taxon>Bacteria</taxon>
        <taxon>Pseudomonadati</taxon>
        <taxon>Bacteroidota</taxon>
        <taxon>Flavobacteriia</taxon>
        <taxon>Flavobacteriales</taxon>
        <taxon>Weeksellaceae</taxon>
        <taxon>Chryseobacterium group</taxon>
        <taxon>Chryseobacterium</taxon>
    </lineage>
</organism>
<keyword evidence="2" id="KW-1185">Reference proteome</keyword>
<protein>
    <submittedName>
        <fullName evidence="1">Uncharacterized protein</fullName>
    </submittedName>
</protein>
<evidence type="ECO:0000313" key="1">
    <source>
        <dbReference type="EMBL" id="REC59481.1"/>
    </source>
</evidence>
<sequence length="84" mass="9217">MISSLTVSGQASGYWKAIFAANQDACAAAALVALMVSNSLRPDVYELDNSSKSSCEQYFHLVLSKNFHLQIQHRVLKAISFPIL</sequence>